<gene>
    <name evidence="2" type="ORF">TSUD_05430</name>
</gene>
<dbReference type="PANTHER" id="PTHR31300:SF31">
    <property type="entry name" value="PUTATIVE (DUF620)-RELATED"/>
    <property type="match status" value="1"/>
</dbReference>
<evidence type="ECO:0000256" key="1">
    <source>
        <dbReference type="SAM" id="MobiDB-lite"/>
    </source>
</evidence>
<dbReference type="AlphaFoldDB" id="A0A2Z6ND57"/>
<dbReference type="PANTHER" id="PTHR31300">
    <property type="entry name" value="LIPASE"/>
    <property type="match status" value="1"/>
</dbReference>
<sequence>MDRKQGFFSSLKEEVVRGLSPAKSRPARSTSPMSGLLRRRRKNQGPPPELFITRSGSLRPVEALSPLKEGPDGTDGEDVVNRGEGKWGHWMRAPSVSSSSSSSSSACKKSDLRLLLGVLGAPLAPVHVCTTDPFPHLSIKDIPIETSSAQYILQQYIAASGIMIAHSGRSVVTLFRFGETAMSHTKTRMEEAWTIEEVAFNVPGLSIDCFIPPSELRFASISEASELPHGQRVKSKTSMATAAYHAKVSHLQKSHESNTNNINWTVDV</sequence>
<organism evidence="2 3">
    <name type="scientific">Trifolium subterraneum</name>
    <name type="common">Subterranean clover</name>
    <dbReference type="NCBI Taxonomy" id="3900"/>
    <lineage>
        <taxon>Eukaryota</taxon>
        <taxon>Viridiplantae</taxon>
        <taxon>Streptophyta</taxon>
        <taxon>Embryophyta</taxon>
        <taxon>Tracheophyta</taxon>
        <taxon>Spermatophyta</taxon>
        <taxon>Magnoliopsida</taxon>
        <taxon>eudicotyledons</taxon>
        <taxon>Gunneridae</taxon>
        <taxon>Pentapetalae</taxon>
        <taxon>rosids</taxon>
        <taxon>fabids</taxon>
        <taxon>Fabales</taxon>
        <taxon>Fabaceae</taxon>
        <taxon>Papilionoideae</taxon>
        <taxon>50 kb inversion clade</taxon>
        <taxon>NPAAA clade</taxon>
        <taxon>Hologalegina</taxon>
        <taxon>IRL clade</taxon>
        <taxon>Trifolieae</taxon>
        <taxon>Trifolium</taxon>
    </lineage>
</organism>
<proteinExistence type="predicted"/>
<feature type="region of interest" description="Disordered" evidence="1">
    <location>
        <begin position="1"/>
        <end position="85"/>
    </location>
</feature>
<dbReference type="InterPro" id="IPR006873">
    <property type="entry name" value="DUF620"/>
</dbReference>
<feature type="compositionally biased region" description="Basic and acidic residues" evidence="1">
    <location>
        <begin position="1"/>
        <end position="16"/>
    </location>
</feature>
<keyword evidence="3" id="KW-1185">Reference proteome</keyword>
<evidence type="ECO:0000313" key="2">
    <source>
        <dbReference type="EMBL" id="GAU27317.1"/>
    </source>
</evidence>
<dbReference type="OrthoDB" id="2012654at2759"/>
<evidence type="ECO:0000313" key="3">
    <source>
        <dbReference type="Proteomes" id="UP000242715"/>
    </source>
</evidence>
<name>A0A2Z6ND57_TRISU</name>
<dbReference type="Proteomes" id="UP000242715">
    <property type="component" value="Unassembled WGS sequence"/>
</dbReference>
<accession>A0A2Z6ND57</accession>
<dbReference type="Pfam" id="PF04788">
    <property type="entry name" value="DUF620"/>
    <property type="match status" value="1"/>
</dbReference>
<protein>
    <submittedName>
        <fullName evidence="2">Uncharacterized protein</fullName>
    </submittedName>
</protein>
<dbReference type="EMBL" id="DF973351">
    <property type="protein sequence ID" value="GAU27317.1"/>
    <property type="molecule type" value="Genomic_DNA"/>
</dbReference>
<reference evidence="3" key="1">
    <citation type="journal article" date="2017" name="Front. Plant Sci.">
        <title>Climate Clever Clovers: New Paradigm to Reduce the Environmental Footprint of Ruminants by Breeding Low Methanogenic Forages Utilizing Haplotype Variation.</title>
        <authorList>
            <person name="Kaur P."/>
            <person name="Appels R."/>
            <person name="Bayer P.E."/>
            <person name="Keeble-Gagnere G."/>
            <person name="Wang J."/>
            <person name="Hirakawa H."/>
            <person name="Shirasawa K."/>
            <person name="Vercoe P."/>
            <person name="Stefanova K."/>
            <person name="Durmic Z."/>
            <person name="Nichols P."/>
            <person name="Revell C."/>
            <person name="Isobe S.N."/>
            <person name="Edwards D."/>
            <person name="Erskine W."/>
        </authorList>
    </citation>
    <scope>NUCLEOTIDE SEQUENCE [LARGE SCALE GENOMIC DNA]</scope>
    <source>
        <strain evidence="3">cv. Daliak</strain>
    </source>
</reference>